<proteinExistence type="predicted"/>
<reference evidence="1" key="1">
    <citation type="submission" date="2023-04" db="EMBL/GenBank/DDBJ databases">
        <title>A chromosome-level genome assembly of the parasitoid wasp Eretmocerus hayati.</title>
        <authorList>
            <person name="Zhong Y."/>
            <person name="Liu S."/>
            <person name="Liu Y."/>
        </authorList>
    </citation>
    <scope>NUCLEOTIDE SEQUENCE</scope>
    <source>
        <strain evidence="1">ZJU_SS_LIU_2023</strain>
    </source>
</reference>
<organism evidence="1 2">
    <name type="scientific">Eretmocerus hayati</name>
    <dbReference type="NCBI Taxonomy" id="131215"/>
    <lineage>
        <taxon>Eukaryota</taxon>
        <taxon>Metazoa</taxon>
        <taxon>Ecdysozoa</taxon>
        <taxon>Arthropoda</taxon>
        <taxon>Hexapoda</taxon>
        <taxon>Insecta</taxon>
        <taxon>Pterygota</taxon>
        <taxon>Neoptera</taxon>
        <taxon>Endopterygota</taxon>
        <taxon>Hymenoptera</taxon>
        <taxon>Apocrita</taxon>
        <taxon>Proctotrupomorpha</taxon>
        <taxon>Chalcidoidea</taxon>
        <taxon>Aphelinidae</taxon>
        <taxon>Aphelininae</taxon>
        <taxon>Eretmocerus</taxon>
    </lineage>
</organism>
<sequence>MKIESFVRCFVKPDSRLSALLRFRRCCSDKSTVGTYEFSALYGELFDPINYTKLYDPQVEASVRSAFAESVPESEFVANRVSIERRKLDREDFPVLREEESIVSCEWVDSLAEPLIENLPKIHALVCIETIKRRSGRPSFLNELTEDCTLECLIVRIDASGRVPFYVLNEDVTGMSIECVVPFVRTSVKVLTRFWNRHKMTNQRCYPQKHFLQSRKSVLKHLLMELYSAGNKSGSVDASLSDLLVSFASSRKSDPCPKANDMLADSYLSELKRYVFTGTACCGKTTTISMLKREFPNALVRSRGDCGRFADKDANPAAVAGMHAAQEVHFTSRRRVPIGDRGQFDNSLWRRIMMICENVGAERAVDMALDFFENHQNPATVAYFRSFKTFIVLESDVTNNKIRMQRRNQSNDLQRSLIDFYVTAQNVMYYLMAVWFRCEVAFVEYSLGDIMKTDRMYEKMKNYFDITTTGHDNDGSNTEDSNEGFEIVEGLANSEIPEEYLNYEYAKSVGIYR</sequence>
<evidence type="ECO:0000313" key="2">
    <source>
        <dbReference type="Proteomes" id="UP001239111"/>
    </source>
</evidence>
<dbReference type="EMBL" id="CM056743">
    <property type="protein sequence ID" value="KAJ8670169.1"/>
    <property type="molecule type" value="Genomic_DNA"/>
</dbReference>
<protein>
    <submittedName>
        <fullName evidence="1">Uncharacterized protein</fullName>
    </submittedName>
</protein>
<gene>
    <name evidence="1" type="ORF">QAD02_001428</name>
</gene>
<accession>A0ACC2NGE9</accession>
<keyword evidence="2" id="KW-1185">Reference proteome</keyword>
<comment type="caution">
    <text evidence="1">The sequence shown here is derived from an EMBL/GenBank/DDBJ whole genome shotgun (WGS) entry which is preliminary data.</text>
</comment>
<evidence type="ECO:0000313" key="1">
    <source>
        <dbReference type="EMBL" id="KAJ8670169.1"/>
    </source>
</evidence>
<dbReference type="Proteomes" id="UP001239111">
    <property type="component" value="Chromosome 3"/>
</dbReference>
<name>A0ACC2NGE9_9HYME</name>